<organism evidence="1 2">
    <name type="scientific">Polycladomyces subterraneus</name>
    <dbReference type="NCBI Taxonomy" id="1016997"/>
    <lineage>
        <taxon>Bacteria</taxon>
        <taxon>Bacillati</taxon>
        <taxon>Bacillota</taxon>
        <taxon>Bacilli</taxon>
        <taxon>Bacillales</taxon>
        <taxon>Thermoactinomycetaceae</taxon>
        <taxon>Polycladomyces</taxon>
    </lineage>
</organism>
<evidence type="ECO:0000313" key="1">
    <source>
        <dbReference type="EMBL" id="MDN4594218.1"/>
    </source>
</evidence>
<sequence>MKRLARALLASVFLSVMLAVLLSLAPVMSKRGSGSLPVFQVEQPIHLTEGTLVDFLSRQPMEMRLHHVEWERNNLSLDLSTTRLTNERYREIYLLIQRTLTQTDNVASVRLTVYNASPATPELLMTVRATRVDLRESPVVHQESGRSYLQYLERFFEVKRY</sequence>
<accession>A0ABT8IN34</accession>
<comment type="caution">
    <text evidence="1">The sequence shown here is derived from an EMBL/GenBank/DDBJ whole genome shotgun (WGS) entry which is preliminary data.</text>
</comment>
<name>A0ABT8IN34_9BACL</name>
<reference evidence="1" key="1">
    <citation type="submission" date="2022-08" db="EMBL/GenBank/DDBJ databases">
        <title>Polycladomyces zharkentsis sp. nov., a novel thermophilic CMC and starch-degrading bacterium isolated from a geothermal spring in Kazakhstan.</title>
        <authorList>
            <person name="Mashzhan A."/>
            <person name="Kistaubaeva A."/>
            <person name="Javier-Lopez R."/>
            <person name="Birkeland N.-K."/>
        </authorList>
    </citation>
    <scope>NUCLEOTIDE SEQUENCE</scope>
    <source>
        <strain evidence="1">KSR 13</strain>
    </source>
</reference>
<dbReference type="RefSeq" id="WP_301238893.1">
    <property type="nucleotide sequence ID" value="NZ_JANRHH010000036.1"/>
</dbReference>
<evidence type="ECO:0000313" key="2">
    <source>
        <dbReference type="Proteomes" id="UP001174196"/>
    </source>
</evidence>
<dbReference type="EMBL" id="JANRHH010000036">
    <property type="protein sequence ID" value="MDN4594218.1"/>
    <property type="molecule type" value="Genomic_DNA"/>
</dbReference>
<keyword evidence="2" id="KW-1185">Reference proteome</keyword>
<gene>
    <name evidence="1" type="ORF">NWF35_09945</name>
</gene>
<proteinExistence type="predicted"/>
<protein>
    <submittedName>
        <fullName evidence="1">Uncharacterized protein</fullName>
    </submittedName>
</protein>
<dbReference type="Proteomes" id="UP001174196">
    <property type="component" value="Unassembled WGS sequence"/>
</dbReference>